<sequence>MVVVLWFVTGILCTVATWIIDLRGEEYNDEYFDVTQKLNSVQYVLMGPVTLIVVVWKLITRGKTFTEVLYRMANIGKHDK</sequence>
<evidence type="ECO:0000256" key="1">
    <source>
        <dbReference type="SAM" id="Phobius"/>
    </source>
</evidence>
<feature type="transmembrane region" description="Helical" evidence="1">
    <location>
        <begin position="41"/>
        <end position="59"/>
    </location>
</feature>
<keyword evidence="1" id="KW-0472">Membrane</keyword>
<protein>
    <submittedName>
        <fullName evidence="2">Uncharacterized protein</fullName>
    </submittedName>
</protein>
<accession>A0A0V8QFX3</accession>
<keyword evidence="1" id="KW-0812">Transmembrane</keyword>
<keyword evidence="1" id="KW-1133">Transmembrane helix</keyword>
<reference evidence="2 3" key="1">
    <citation type="submission" date="2015-11" db="EMBL/GenBank/DDBJ databases">
        <title>Butyribacter intestini gen. nov., sp. nov., a butyric acid-producing bacterium of the family Lachnospiraceae isolated from the human faeces.</title>
        <authorList>
            <person name="Zou Y."/>
            <person name="Xue W."/>
            <person name="Luo G."/>
            <person name="Lv M."/>
        </authorList>
    </citation>
    <scope>NUCLEOTIDE SEQUENCE [LARGE SCALE GENOMIC DNA]</scope>
    <source>
        <strain evidence="2 3">ACET-33324</strain>
    </source>
</reference>
<proteinExistence type="predicted"/>
<gene>
    <name evidence="2" type="ORF">ASU35_10305</name>
</gene>
<dbReference type="RefSeq" id="WP_058352613.1">
    <property type="nucleotide sequence ID" value="NZ_CABMMD010000152.1"/>
</dbReference>
<dbReference type="EMBL" id="LNAM01000152">
    <property type="protein sequence ID" value="KSV59142.1"/>
    <property type="molecule type" value="Genomic_DNA"/>
</dbReference>
<name>A0A0V8QFX3_9FIRM</name>
<dbReference type="Proteomes" id="UP000054874">
    <property type="component" value="Unassembled WGS sequence"/>
</dbReference>
<keyword evidence="3" id="KW-1185">Reference proteome</keyword>
<dbReference type="AlphaFoldDB" id="A0A0V8QFX3"/>
<evidence type="ECO:0000313" key="2">
    <source>
        <dbReference type="EMBL" id="KSV59142.1"/>
    </source>
</evidence>
<comment type="caution">
    <text evidence="2">The sequence shown here is derived from an EMBL/GenBank/DDBJ whole genome shotgun (WGS) entry which is preliminary data.</text>
</comment>
<organism evidence="2 3">
    <name type="scientific">Acetivibrio ethanolgignens</name>
    <dbReference type="NCBI Taxonomy" id="290052"/>
    <lineage>
        <taxon>Bacteria</taxon>
        <taxon>Bacillati</taxon>
        <taxon>Bacillota</taxon>
        <taxon>Clostridia</taxon>
        <taxon>Eubacteriales</taxon>
        <taxon>Oscillospiraceae</taxon>
        <taxon>Acetivibrio</taxon>
    </lineage>
</organism>
<evidence type="ECO:0000313" key="3">
    <source>
        <dbReference type="Proteomes" id="UP000054874"/>
    </source>
</evidence>